<reference evidence="3 4" key="1">
    <citation type="submission" date="2024-09" db="EMBL/GenBank/DDBJ databases">
        <authorList>
            <person name="Sun Q."/>
            <person name="Mori K."/>
        </authorList>
    </citation>
    <scope>NUCLEOTIDE SEQUENCE [LARGE SCALE GENOMIC DNA]</scope>
    <source>
        <strain evidence="3 4">TBRC 4576</strain>
    </source>
</reference>
<keyword evidence="4" id="KW-1185">Reference proteome</keyword>
<comment type="caution">
    <text evidence="3">The sequence shown here is derived from an EMBL/GenBank/DDBJ whole genome shotgun (WGS) entry which is preliminary data.</text>
</comment>
<dbReference type="RefSeq" id="WP_137642568.1">
    <property type="nucleotide sequence ID" value="NZ_BJEA01000009.1"/>
</dbReference>
<accession>A0ABV5WSW5</accession>
<dbReference type="InterPro" id="IPR036514">
    <property type="entry name" value="SGNH_hydro_sf"/>
</dbReference>
<evidence type="ECO:0000313" key="4">
    <source>
        <dbReference type="Proteomes" id="UP001589691"/>
    </source>
</evidence>
<evidence type="ECO:0000313" key="3">
    <source>
        <dbReference type="EMBL" id="MFB9769236.1"/>
    </source>
</evidence>
<dbReference type="InterPro" id="IPR037459">
    <property type="entry name" value="RhgT-like"/>
</dbReference>
<gene>
    <name evidence="3" type="ORF">ACFFLI_05000</name>
</gene>
<protein>
    <submittedName>
        <fullName evidence="3">SGNH/GDSL hydrolase family protein</fullName>
    </submittedName>
</protein>
<dbReference type="Pfam" id="PF00657">
    <property type="entry name" value="Lipase_GDSL"/>
    <property type="match status" value="1"/>
</dbReference>
<dbReference type="PANTHER" id="PTHR43695:SF1">
    <property type="entry name" value="RHAMNOGALACTURONAN ACETYLESTERASE"/>
    <property type="match status" value="1"/>
</dbReference>
<dbReference type="PANTHER" id="PTHR43695">
    <property type="entry name" value="PUTATIVE (AFU_ORTHOLOGUE AFUA_2G17250)-RELATED"/>
    <property type="match status" value="1"/>
</dbReference>
<dbReference type="SUPFAM" id="SSF52266">
    <property type="entry name" value="SGNH hydrolase"/>
    <property type="match status" value="1"/>
</dbReference>
<evidence type="ECO:0000256" key="2">
    <source>
        <dbReference type="ARBA" id="ARBA00022801"/>
    </source>
</evidence>
<name>A0ABV5WSW5_9LACO</name>
<evidence type="ECO:0000256" key="1">
    <source>
        <dbReference type="ARBA" id="ARBA00008668"/>
    </source>
</evidence>
<comment type="similarity">
    <text evidence="1">Belongs to the 'GDSL' lipolytic enzyme family.</text>
</comment>
<dbReference type="EMBL" id="JBHLZY010000010">
    <property type="protein sequence ID" value="MFB9769236.1"/>
    <property type="molecule type" value="Genomic_DNA"/>
</dbReference>
<dbReference type="Gene3D" id="3.40.50.1110">
    <property type="entry name" value="SGNH hydrolase"/>
    <property type="match status" value="1"/>
</dbReference>
<dbReference type="Proteomes" id="UP001589691">
    <property type="component" value="Unassembled WGS sequence"/>
</dbReference>
<sequence>MTTLDAAAIRAQLKTYRYPQRGAWHGEVYELRKREVTPAVPEKGAQPQLHFKTLVEQCPALNEDAATVGTFTYYQGTHLVIAAEAQNYQLKLRLQNTVASAQTYTAIVNDLETVTFTLAGTEAKTVTLDVALTTAQLDLTFMNLDAPETGGCFELTALTMTRQPLAAAPYPRVVIASDSTAQTYTQAEYPQTGWGAVLSAALFPQGQAVITPDAHATYSLARIYQHGKFTILNKSIGGRSARSFIAEGKLASLAAGLRPNDYLLIQFGDNDATSYRPMRYIAPERFPNYLNQFVDSALARGAHPILVTPPSQHKFDGTVGHIGFGPYREQVLKLAQERQLPCIDLGKLTADVLTEMGPDVGRALYMQFAAGQYPGFPGGVHDNTHFNRYGAHVLARLVAEQFAKLQTDYQLTPVADAAKVLSELSAEVEPKRHVRLRWQPVTNADFYRVQRTGYGADAVGFTALQPSFLDETPCQNPTYRVCAYRGSHELASAVIQVPLTSEAVETPEIAGINVYEVDRETDPQHVGFSLRFIAHPHVTSYWVYLISQRTHEKQLLGKIPANQVDQLHSYQAPHDGVWLVQIAGQDDELNQRLFSKAVIVK</sequence>
<organism evidence="3 4">
    <name type="scientific">Lactiplantibacillus modestisalitolerans</name>
    <dbReference type="NCBI Taxonomy" id="1457219"/>
    <lineage>
        <taxon>Bacteria</taxon>
        <taxon>Bacillati</taxon>
        <taxon>Bacillota</taxon>
        <taxon>Bacilli</taxon>
        <taxon>Lactobacillales</taxon>
        <taxon>Lactobacillaceae</taxon>
        <taxon>Lactiplantibacillus</taxon>
    </lineage>
</organism>
<dbReference type="InterPro" id="IPR001087">
    <property type="entry name" value="GDSL"/>
</dbReference>
<keyword evidence="2 3" id="KW-0378">Hydrolase</keyword>
<proteinExistence type="inferred from homology"/>
<dbReference type="GO" id="GO:0016787">
    <property type="term" value="F:hydrolase activity"/>
    <property type="evidence" value="ECO:0007669"/>
    <property type="project" value="UniProtKB-KW"/>
</dbReference>